<feature type="transmembrane region" description="Helical" evidence="8">
    <location>
        <begin position="316"/>
        <end position="336"/>
    </location>
</feature>
<dbReference type="InterPro" id="IPR050879">
    <property type="entry name" value="Acyltransferase_3"/>
</dbReference>
<evidence type="ECO:0000259" key="10">
    <source>
        <dbReference type="Pfam" id="PF19040"/>
    </source>
</evidence>
<name>A0A2A5AFK0_9GAMM</name>
<dbReference type="EMBL" id="NVVJ01000102">
    <property type="protein sequence ID" value="PCJ18107.1"/>
    <property type="molecule type" value="Genomic_DNA"/>
</dbReference>
<dbReference type="Pfam" id="PF01757">
    <property type="entry name" value="Acyl_transf_3"/>
    <property type="match status" value="1"/>
</dbReference>
<dbReference type="InterPro" id="IPR002656">
    <property type="entry name" value="Acyl_transf_3_dom"/>
</dbReference>
<feature type="transmembrane region" description="Helical" evidence="8">
    <location>
        <begin position="35"/>
        <end position="56"/>
    </location>
</feature>
<keyword evidence="6 8" id="KW-0472">Membrane</keyword>
<feature type="transmembrane region" description="Helical" evidence="8">
    <location>
        <begin position="352"/>
        <end position="372"/>
    </location>
</feature>
<evidence type="ECO:0008006" key="13">
    <source>
        <dbReference type="Google" id="ProtNLM"/>
    </source>
</evidence>
<accession>A0A2A5AFK0</accession>
<feature type="domain" description="SGNH" evidence="10">
    <location>
        <begin position="417"/>
        <end position="625"/>
    </location>
</feature>
<dbReference type="PANTHER" id="PTHR23028:SF53">
    <property type="entry name" value="ACYL_TRANSF_3 DOMAIN-CONTAINING PROTEIN"/>
    <property type="match status" value="1"/>
</dbReference>
<dbReference type="InterPro" id="IPR036514">
    <property type="entry name" value="SGNH_hydro_sf"/>
</dbReference>
<dbReference type="GO" id="GO:0005886">
    <property type="term" value="C:plasma membrane"/>
    <property type="evidence" value="ECO:0007669"/>
    <property type="project" value="UniProtKB-SubCell"/>
</dbReference>
<evidence type="ECO:0000256" key="6">
    <source>
        <dbReference type="ARBA" id="ARBA00023136"/>
    </source>
</evidence>
<dbReference type="Proteomes" id="UP000218327">
    <property type="component" value="Unassembled WGS sequence"/>
</dbReference>
<keyword evidence="5 8" id="KW-1133">Transmembrane helix</keyword>
<feature type="transmembrane region" description="Helical" evidence="8">
    <location>
        <begin position="224"/>
        <end position="243"/>
    </location>
</feature>
<feature type="transmembrane region" description="Helical" evidence="8">
    <location>
        <begin position="147"/>
        <end position="180"/>
    </location>
</feature>
<dbReference type="Pfam" id="PF19040">
    <property type="entry name" value="SGNH"/>
    <property type="match status" value="1"/>
</dbReference>
<evidence type="ECO:0000256" key="4">
    <source>
        <dbReference type="ARBA" id="ARBA00022692"/>
    </source>
</evidence>
<evidence type="ECO:0000256" key="7">
    <source>
        <dbReference type="ARBA" id="ARBA00023315"/>
    </source>
</evidence>
<evidence type="ECO:0000256" key="3">
    <source>
        <dbReference type="ARBA" id="ARBA00022679"/>
    </source>
</evidence>
<feature type="transmembrane region" description="Helical" evidence="8">
    <location>
        <begin position="278"/>
        <end position="296"/>
    </location>
</feature>
<dbReference type="PANTHER" id="PTHR23028">
    <property type="entry name" value="ACETYLTRANSFERASE"/>
    <property type="match status" value="1"/>
</dbReference>
<dbReference type="GO" id="GO:0009103">
    <property type="term" value="P:lipopolysaccharide biosynthetic process"/>
    <property type="evidence" value="ECO:0007669"/>
    <property type="project" value="TreeGrafter"/>
</dbReference>
<gene>
    <name evidence="11" type="ORF">COA96_17180</name>
</gene>
<reference evidence="12" key="1">
    <citation type="submission" date="2017-08" db="EMBL/GenBank/DDBJ databases">
        <title>A dynamic microbial community with high functional redundancy inhabits the cold, oxic subseafloor aquifer.</title>
        <authorList>
            <person name="Tully B.J."/>
            <person name="Wheat C.G."/>
            <person name="Glazer B.T."/>
            <person name="Huber J.A."/>
        </authorList>
    </citation>
    <scope>NUCLEOTIDE SEQUENCE [LARGE SCALE GENOMIC DNA]</scope>
</reference>
<comment type="subcellular location">
    <subcellularLocation>
        <location evidence="1">Cell membrane</location>
        <topology evidence="1">Multi-pass membrane protein</topology>
    </subcellularLocation>
</comment>
<dbReference type="AlphaFoldDB" id="A0A2A5AFK0"/>
<evidence type="ECO:0000256" key="1">
    <source>
        <dbReference type="ARBA" id="ARBA00004651"/>
    </source>
</evidence>
<organism evidence="11 12">
    <name type="scientific">SAR86 cluster bacterium</name>
    <dbReference type="NCBI Taxonomy" id="2030880"/>
    <lineage>
        <taxon>Bacteria</taxon>
        <taxon>Pseudomonadati</taxon>
        <taxon>Pseudomonadota</taxon>
        <taxon>Gammaproteobacteria</taxon>
        <taxon>SAR86 cluster</taxon>
    </lineage>
</organism>
<keyword evidence="2" id="KW-1003">Cell membrane</keyword>
<evidence type="ECO:0000256" key="8">
    <source>
        <dbReference type="SAM" id="Phobius"/>
    </source>
</evidence>
<evidence type="ECO:0000256" key="2">
    <source>
        <dbReference type="ARBA" id="ARBA00022475"/>
    </source>
</evidence>
<feature type="transmembrane region" description="Helical" evidence="8">
    <location>
        <begin position="12"/>
        <end position="29"/>
    </location>
</feature>
<evidence type="ECO:0000259" key="9">
    <source>
        <dbReference type="Pfam" id="PF01757"/>
    </source>
</evidence>
<dbReference type="Gene3D" id="3.40.50.1110">
    <property type="entry name" value="SGNH hydrolase"/>
    <property type="match status" value="1"/>
</dbReference>
<sequence length="631" mass="71738">MSEALKYRQEIDGLRAIAVIPVIFFHAGISGFSGGYIGVDVFFVISGFLITQLLIVEIKSEEFSFQRFYERRARRLLPALFLVLLFSIICSWLLLTPESLVSFSKSLLSVLAFSSNFFFWSESGYFDTASELKPLLHTWSLAVEEQFYLVFPFFCLFLAKITYVRGFFVLCAIVVLSLIASEILVRLIPSAAFFLAPTRIWELLFGSVCFYLGVLLKNRASRPVSEFLGVLGLGLIFFSVISFNQDTPVPGLIAFIPVLGAGLVLIFCHRTSLTGRFLCIRCVSFIGLISYSAYLWHQPILSFYRQFSGHLDLTYLEAFLCIALTFFLAIFSWSFIEKPFRKNMDLFNLRRFTFITIGFSVIFLSFATFSIFTDGGLYRFREYIRGSVGHEEFLSTLDDEFLDCRPLTVLDTANRWQGIARCKQSKNGYPDVVILGDSHAEHLFPGLASVLPEKNVVYYQRGGVPFHNNEKFSMIYDELLSNNENQIVLIAFDYALRFSNQSGVYRNDFVDSIGKLLSAGKEVVLVGDVPRFRVAPEMCKYRRINDVDPIPSILCMVNSLQAYEQRMVFDPLLSGISEELGVDYLDVFPAFCDDKGCSLSQDDQLLYRDPGHLSWAGSKVVGAYMKRRIMF</sequence>
<proteinExistence type="predicted"/>
<evidence type="ECO:0000313" key="12">
    <source>
        <dbReference type="Proteomes" id="UP000218327"/>
    </source>
</evidence>
<dbReference type="GO" id="GO:0016747">
    <property type="term" value="F:acyltransferase activity, transferring groups other than amino-acyl groups"/>
    <property type="evidence" value="ECO:0007669"/>
    <property type="project" value="InterPro"/>
</dbReference>
<dbReference type="SUPFAM" id="SSF52266">
    <property type="entry name" value="SGNH hydrolase"/>
    <property type="match status" value="1"/>
</dbReference>
<keyword evidence="3" id="KW-0808">Transferase</keyword>
<evidence type="ECO:0000313" key="11">
    <source>
        <dbReference type="EMBL" id="PCJ18107.1"/>
    </source>
</evidence>
<feature type="domain" description="Acyltransferase 3" evidence="9">
    <location>
        <begin position="9"/>
        <end position="331"/>
    </location>
</feature>
<comment type="caution">
    <text evidence="11">The sequence shown here is derived from an EMBL/GenBank/DDBJ whole genome shotgun (WGS) entry which is preliminary data.</text>
</comment>
<feature type="transmembrane region" description="Helical" evidence="8">
    <location>
        <begin position="249"/>
        <end position="266"/>
    </location>
</feature>
<feature type="transmembrane region" description="Helical" evidence="8">
    <location>
        <begin position="76"/>
        <end position="95"/>
    </location>
</feature>
<keyword evidence="4 8" id="KW-0812">Transmembrane</keyword>
<keyword evidence="7" id="KW-0012">Acyltransferase</keyword>
<dbReference type="GO" id="GO:0016788">
    <property type="term" value="F:hydrolase activity, acting on ester bonds"/>
    <property type="evidence" value="ECO:0007669"/>
    <property type="project" value="UniProtKB-ARBA"/>
</dbReference>
<feature type="transmembrane region" description="Helical" evidence="8">
    <location>
        <begin position="200"/>
        <end position="217"/>
    </location>
</feature>
<dbReference type="InterPro" id="IPR043968">
    <property type="entry name" value="SGNH"/>
</dbReference>
<protein>
    <recommendedName>
        <fullName evidence="13">Acyltransferase</fullName>
    </recommendedName>
</protein>
<evidence type="ECO:0000256" key="5">
    <source>
        <dbReference type="ARBA" id="ARBA00022989"/>
    </source>
</evidence>